<evidence type="ECO:0000259" key="2">
    <source>
        <dbReference type="Pfam" id="PF21883"/>
    </source>
</evidence>
<dbReference type="GO" id="GO:0017147">
    <property type="term" value="F:Wnt-protein binding"/>
    <property type="evidence" value="ECO:0007669"/>
    <property type="project" value="InterPro"/>
</dbReference>
<dbReference type="GO" id="GO:0006886">
    <property type="term" value="P:intracellular protein transport"/>
    <property type="evidence" value="ECO:0007669"/>
    <property type="project" value="TreeGrafter"/>
</dbReference>
<dbReference type="InterPro" id="IPR053936">
    <property type="entry name" value="WLS_GOLD"/>
</dbReference>
<organism evidence="5">
    <name type="scientific">Rodentolepis nana</name>
    <name type="common">Dwarf tapeworm</name>
    <name type="synonym">Hymenolepis nana</name>
    <dbReference type="NCBI Taxonomy" id="102285"/>
    <lineage>
        <taxon>Eukaryota</taxon>
        <taxon>Metazoa</taxon>
        <taxon>Spiralia</taxon>
        <taxon>Lophotrochozoa</taxon>
        <taxon>Platyhelminthes</taxon>
        <taxon>Cestoda</taxon>
        <taxon>Eucestoda</taxon>
        <taxon>Cyclophyllidea</taxon>
        <taxon>Hymenolepididae</taxon>
        <taxon>Rodentolepis</taxon>
    </lineage>
</organism>
<sequence length="211" mass="24178">MVGVILETLNAKKLIAFGVFILIAQTSFFLIGGLISPAPNTHEQILLSKCVDRENRKDKWFFLRPHSSNQTCREILDDDPLEEIGASKNITADNIVFVAQFPHPRSGFDLKMTRWFQQVIAVLNLDIKQKYNIESHSKLGSADEFKFYDCEVLPLFTLGSCHHENYLVNIRIPMDIDNKVNHEIGLLQDVWMVEIHQNGGFTMVSFNTIKR</sequence>
<evidence type="ECO:0000313" key="3">
    <source>
        <dbReference type="EMBL" id="VDO12686.1"/>
    </source>
</evidence>
<evidence type="ECO:0000313" key="5">
    <source>
        <dbReference type="WBParaSite" id="HNAJ_0001230301-mRNA-1"/>
    </source>
</evidence>
<accession>A0A0R3TWR7</accession>
<dbReference type="GO" id="GO:0031090">
    <property type="term" value="C:organelle membrane"/>
    <property type="evidence" value="ECO:0007669"/>
    <property type="project" value="TreeGrafter"/>
</dbReference>
<dbReference type="GO" id="GO:0016055">
    <property type="term" value="P:Wnt signaling pathway"/>
    <property type="evidence" value="ECO:0007669"/>
    <property type="project" value="InterPro"/>
</dbReference>
<dbReference type="STRING" id="102285.A0A0R3TWR7"/>
<evidence type="ECO:0000256" key="1">
    <source>
        <dbReference type="SAM" id="Phobius"/>
    </source>
</evidence>
<dbReference type="GO" id="GO:0012505">
    <property type="term" value="C:endomembrane system"/>
    <property type="evidence" value="ECO:0007669"/>
    <property type="project" value="TreeGrafter"/>
</dbReference>
<dbReference type="PANTHER" id="PTHR13449">
    <property type="entry name" value="INTEGRAL MEMBRANE PROTEIN GPR177"/>
    <property type="match status" value="1"/>
</dbReference>
<feature type="domain" description="Wntless GOLD" evidence="2">
    <location>
        <begin position="143"/>
        <end position="197"/>
    </location>
</feature>
<dbReference type="AlphaFoldDB" id="A0A0R3TWR7"/>
<keyword evidence="1" id="KW-1133">Transmembrane helix</keyword>
<dbReference type="InterPro" id="IPR009551">
    <property type="entry name" value="Wntless"/>
</dbReference>
<keyword evidence="1" id="KW-0472">Membrane</keyword>
<dbReference type="OrthoDB" id="5804250at2759"/>
<feature type="domain" description="Wntless GOLD" evidence="2">
    <location>
        <begin position="49"/>
        <end position="136"/>
    </location>
</feature>
<dbReference type="PANTHER" id="PTHR13449:SF2">
    <property type="entry name" value="PROTEIN WNTLESS HOMOLOG"/>
    <property type="match status" value="1"/>
</dbReference>
<reference evidence="5" key="1">
    <citation type="submission" date="2017-02" db="UniProtKB">
        <authorList>
            <consortium name="WormBaseParasite"/>
        </authorList>
    </citation>
    <scope>IDENTIFICATION</scope>
</reference>
<keyword evidence="4" id="KW-1185">Reference proteome</keyword>
<dbReference type="WBParaSite" id="HNAJ_0001230301-mRNA-1">
    <property type="protein sequence ID" value="HNAJ_0001230301-mRNA-1"/>
    <property type="gene ID" value="HNAJ_0001230301"/>
</dbReference>
<dbReference type="Pfam" id="PF21883">
    <property type="entry name" value="WLS_GOLD"/>
    <property type="match status" value="2"/>
</dbReference>
<dbReference type="Proteomes" id="UP000278807">
    <property type="component" value="Unassembled WGS sequence"/>
</dbReference>
<keyword evidence="1" id="KW-0812">Transmembrane</keyword>
<feature type="transmembrane region" description="Helical" evidence="1">
    <location>
        <begin position="14"/>
        <end position="35"/>
    </location>
</feature>
<name>A0A0R3TWR7_RODNA</name>
<proteinExistence type="predicted"/>
<dbReference type="EMBL" id="UZAE01014182">
    <property type="protein sequence ID" value="VDO12686.1"/>
    <property type="molecule type" value="Genomic_DNA"/>
</dbReference>
<dbReference type="GO" id="GO:0061355">
    <property type="term" value="P:Wnt protein secretion"/>
    <property type="evidence" value="ECO:0007669"/>
    <property type="project" value="TreeGrafter"/>
</dbReference>
<evidence type="ECO:0000313" key="4">
    <source>
        <dbReference type="Proteomes" id="UP000278807"/>
    </source>
</evidence>
<reference evidence="3 4" key="2">
    <citation type="submission" date="2018-11" db="EMBL/GenBank/DDBJ databases">
        <authorList>
            <consortium name="Pathogen Informatics"/>
        </authorList>
    </citation>
    <scope>NUCLEOTIDE SEQUENCE [LARGE SCALE GENOMIC DNA]</scope>
</reference>
<gene>
    <name evidence="3" type="ORF">HNAJ_LOCUS12290</name>
</gene>
<protein>
    <recommendedName>
        <fullName evidence="2">Wntless GOLD domain-containing protein</fullName>
    </recommendedName>
</protein>